<dbReference type="Proteomes" id="UP001301012">
    <property type="component" value="Unassembled WGS sequence"/>
</dbReference>
<evidence type="ECO:0000256" key="8">
    <source>
        <dbReference type="ARBA" id="ARBA00044926"/>
    </source>
</evidence>
<dbReference type="InterPro" id="IPR051600">
    <property type="entry name" value="Beta-PGM-like"/>
</dbReference>
<comment type="caution">
    <text evidence="11">The sequence shown here is derived from an EMBL/GenBank/DDBJ whole genome shotgun (WGS) entry which is preliminary data.</text>
</comment>
<dbReference type="CDD" id="cd02598">
    <property type="entry name" value="HAD_BPGM"/>
    <property type="match status" value="1"/>
</dbReference>
<dbReference type="PANTHER" id="PTHR46193:SF18">
    <property type="entry name" value="HEXITOL PHOSPHATASE B"/>
    <property type="match status" value="1"/>
</dbReference>
<dbReference type="InterPro" id="IPR036412">
    <property type="entry name" value="HAD-like_sf"/>
</dbReference>
<evidence type="ECO:0000256" key="9">
    <source>
        <dbReference type="ARBA" id="ARBA00044968"/>
    </source>
</evidence>
<dbReference type="Pfam" id="PF00702">
    <property type="entry name" value="Hydrolase"/>
    <property type="match status" value="1"/>
</dbReference>
<keyword evidence="5" id="KW-0460">Magnesium</keyword>
<dbReference type="EC" id="5.4.2.6" evidence="9"/>
<evidence type="ECO:0000256" key="1">
    <source>
        <dbReference type="ARBA" id="ARBA00001946"/>
    </source>
</evidence>
<keyword evidence="4" id="KW-0479">Metal-binding</keyword>
<protein>
    <recommendedName>
        <fullName evidence="10">Beta-phosphoglucomutase</fullName>
        <ecNumber evidence="9">5.4.2.6</ecNumber>
    </recommendedName>
</protein>
<evidence type="ECO:0000256" key="7">
    <source>
        <dbReference type="ARBA" id="ARBA00023277"/>
    </source>
</evidence>
<reference evidence="11 12" key="1">
    <citation type="submission" date="2023-05" db="EMBL/GenBank/DDBJ databases">
        <title>Rombocin, a short stable natural nisin variant, displays selective antimicrobial activity against Listeria monocytogenes and employs dual mode of action to kill target bacterial strains.</title>
        <authorList>
            <person name="Wambui J."/>
            <person name="Stephan R."/>
            <person name="Kuipers O.P."/>
        </authorList>
    </citation>
    <scope>NUCLEOTIDE SEQUENCE [LARGE SCALE GENOMIC DNA]</scope>
    <source>
        <strain evidence="11 12">RC002</strain>
    </source>
</reference>
<accession>A0ABT7E6I7</accession>
<comment type="similarity">
    <text evidence="2">Belongs to the HAD-like hydrolase superfamily. CbbY/CbbZ/Gph/YieH family.</text>
</comment>
<keyword evidence="12" id="KW-1185">Reference proteome</keyword>
<comment type="cofactor">
    <cofactor evidence="1">
        <name>Mg(2+)</name>
        <dbReference type="ChEBI" id="CHEBI:18420"/>
    </cofactor>
</comment>
<dbReference type="InterPro" id="IPR023214">
    <property type="entry name" value="HAD_sf"/>
</dbReference>
<evidence type="ECO:0000313" key="11">
    <source>
        <dbReference type="EMBL" id="MDK2562526.1"/>
    </source>
</evidence>
<dbReference type="NCBIfam" id="TIGR01990">
    <property type="entry name" value="bPGM"/>
    <property type="match status" value="1"/>
</dbReference>
<keyword evidence="7" id="KW-0119">Carbohydrate metabolism</keyword>
<dbReference type="PANTHER" id="PTHR46193">
    <property type="entry name" value="6-PHOSPHOGLUCONATE PHOSPHATASE"/>
    <property type="match status" value="1"/>
</dbReference>
<evidence type="ECO:0000256" key="6">
    <source>
        <dbReference type="ARBA" id="ARBA00023235"/>
    </source>
</evidence>
<sequence>MVEAFIFDLDGVITDTAHYHYLAWEKLGNEIGIKIDEEFNETLKGISRLQSLEKILILGNKENDFTNEEKEKMANYKNSYYVSLIENITFKDVLPGILELLEKIRLNNIKIGLASASKNAVKVLNNLELTKYFNFIADAAICKNSKPAPDIFLMAAKGLNVNPINCIGIEDASAGIDAINDAKMYSVGVGDREILNKAKFVVDSTEKLKFEALIKLFEVKN</sequence>
<evidence type="ECO:0000256" key="4">
    <source>
        <dbReference type="ARBA" id="ARBA00022723"/>
    </source>
</evidence>
<evidence type="ECO:0000256" key="10">
    <source>
        <dbReference type="ARBA" id="ARBA00044991"/>
    </source>
</evidence>
<organism evidence="11 12">
    <name type="scientific">Romboutsia sedimentorum</name>
    <dbReference type="NCBI Taxonomy" id="1368474"/>
    <lineage>
        <taxon>Bacteria</taxon>
        <taxon>Bacillati</taxon>
        <taxon>Bacillota</taxon>
        <taxon>Clostridia</taxon>
        <taxon>Peptostreptococcales</taxon>
        <taxon>Peptostreptococcaceae</taxon>
        <taxon>Romboutsia</taxon>
    </lineage>
</organism>
<gene>
    <name evidence="11" type="primary">pgmB</name>
    <name evidence="11" type="ORF">QOZ84_03115</name>
</gene>
<dbReference type="SFLD" id="SFLDG01135">
    <property type="entry name" value="C1.5.6:_HAD__Beta-PGM__Phospha"/>
    <property type="match status" value="1"/>
</dbReference>
<name>A0ABT7E6I7_9FIRM</name>
<dbReference type="SFLD" id="SFLDG01129">
    <property type="entry name" value="C1.5:_HAD__Beta-PGM__Phosphata"/>
    <property type="match status" value="1"/>
</dbReference>
<evidence type="ECO:0000256" key="5">
    <source>
        <dbReference type="ARBA" id="ARBA00022842"/>
    </source>
</evidence>
<dbReference type="EMBL" id="JASKYM010000001">
    <property type="protein sequence ID" value="MDK2562526.1"/>
    <property type="molecule type" value="Genomic_DNA"/>
</dbReference>
<keyword evidence="3" id="KW-0597">Phosphoprotein</keyword>
<evidence type="ECO:0000256" key="3">
    <source>
        <dbReference type="ARBA" id="ARBA00022553"/>
    </source>
</evidence>
<dbReference type="NCBIfam" id="TIGR01509">
    <property type="entry name" value="HAD-SF-IA-v3"/>
    <property type="match status" value="1"/>
</dbReference>
<dbReference type="InterPro" id="IPR010976">
    <property type="entry name" value="B-phosphoglucomutase_hydrolase"/>
</dbReference>
<dbReference type="RefSeq" id="WP_284131501.1">
    <property type="nucleotide sequence ID" value="NZ_JASKYM010000001.1"/>
</dbReference>
<dbReference type="NCBIfam" id="TIGR02009">
    <property type="entry name" value="PGMB-YQAB-SF"/>
    <property type="match status" value="1"/>
</dbReference>
<dbReference type="InterPro" id="IPR010972">
    <property type="entry name" value="Beta-PGM"/>
</dbReference>
<dbReference type="GO" id="GO:0008801">
    <property type="term" value="F:beta-phosphoglucomutase activity"/>
    <property type="evidence" value="ECO:0007669"/>
    <property type="project" value="UniProtKB-EC"/>
</dbReference>
<dbReference type="SFLD" id="SFLDS00003">
    <property type="entry name" value="Haloacid_Dehalogenase"/>
    <property type="match status" value="1"/>
</dbReference>
<dbReference type="Gene3D" id="1.10.150.240">
    <property type="entry name" value="Putative phosphatase, domain 2"/>
    <property type="match status" value="1"/>
</dbReference>
<proteinExistence type="inferred from homology"/>
<dbReference type="SUPFAM" id="SSF56784">
    <property type="entry name" value="HAD-like"/>
    <property type="match status" value="1"/>
</dbReference>
<dbReference type="InterPro" id="IPR006439">
    <property type="entry name" value="HAD-SF_hydro_IA"/>
</dbReference>
<comment type="catalytic activity">
    <reaction evidence="8">
        <text>beta-D-glucose 1-phosphate = beta-D-glucose 6-phosphate</text>
        <dbReference type="Rhea" id="RHEA:20113"/>
        <dbReference type="ChEBI" id="CHEBI:57684"/>
        <dbReference type="ChEBI" id="CHEBI:58247"/>
        <dbReference type="EC" id="5.4.2.6"/>
    </reaction>
</comment>
<evidence type="ECO:0000256" key="2">
    <source>
        <dbReference type="ARBA" id="ARBA00006171"/>
    </source>
</evidence>
<dbReference type="SFLD" id="SFLDF00046">
    <property type="entry name" value="beta-phosphoglucomutase"/>
    <property type="match status" value="1"/>
</dbReference>
<keyword evidence="6 11" id="KW-0413">Isomerase</keyword>
<dbReference type="Gene3D" id="3.40.50.1000">
    <property type="entry name" value="HAD superfamily/HAD-like"/>
    <property type="match status" value="1"/>
</dbReference>
<evidence type="ECO:0000313" key="12">
    <source>
        <dbReference type="Proteomes" id="UP001301012"/>
    </source>
</evidence>
<dbReference type="InterPro" id="IPR023198">
    <property type="entry name" value="PGP-like_dom2"/>
</dbReference>